<dbReference type="Gene3D" id="3.40.50.1000">
    <property type="entry name" value="HAD superfamily/HAD-like"/>
    <property type="match status" value="1"/>
</dbReference>
<dbReference type="RefSeq" id="WP_066331738.1">
    <property type="nucleotide sequence ID" value="NZ_JAXOJX010000002.1"/>
</dbReference>
<name>A0ABU5I8V5_9BURK</name>
<dbReference type="InterPro" id="IPR006439">
    <property type="entry name" value="HAD-SF_hydro_IA"/>
</dbReference>
<dbReference type="InterPro" id="IPR050155">
    <property type="entry name" value="HAD-like_hydrolase_sf"/>
</dbReference>
<proteinExistence type="inferred from homology"/>
<dbReference type="SFLD" id="SFLDS00003">
    <property type="entry name" value="Haloacid_Dehalogenase"/>
    <property type="match status" value="1"/>
</dbReference>
<dbReference type="SFLD" id="SFLDG01129">
    <property type="entry name" value="C1.5:_HAD__Beta-PGM__Phosphata"/>
    <property type="match status" value="1"/>
</dbReference>
<dbReference type="SFLD" id="SFLDG01132">
    <property type="entry name" value="C1.5.3:_5'-Nucleotidase_Like"/>
    <property type="match status" value="1"/>
</dbReference>
<dbReference type="InterPro" id="IPR010237">
    <property type="entry name" value="Pyr-5-nucltdase"/>
</dbReference>
<reference evidence="5 6" key="1">
    <citation type="submission" date="2023-11" db="EMBL/GenBank/DDBJ databases">
        <title>Draft genome of Azohydromonas lata strain H1 (DSM1123), a polyhydroxyalkanoate producer.</title>
        <authorList>
            <person name="Traversa D."/>
            <person name="D'Addabbo P."/>
            <person name="Pazzani C."/>
            <person name="Manzari C."/>
            <person name="Chiara M."/>
            <person name="Scrascia M."/>
        </authorList>
    </citation>
    <scope>NUCLEOTIDE SEQUENCE [LARGE SCALE GENOMIC DNA]</scope>
    <source>
        <strain evidence="5 6">H1</strain>
    </source>
</reference>
<comment type="caution">
    <text evidence="5">The sequence shown here is derived from an EMBL/GenBank/DDBJ whole genome shotgun (WGS) entry which is preliminary data.</text>
</comment>
<dbReference type="NCBIfam" id="TIGR01509">
    <property type="entry name" value="HAD-SF-IA-v3"/>
    <property type="match status" value="1"/>
</dbReference>
<gene>
    <name evidence="5" type="ORF">SM757_03015</name>
</gene>
<sequence length="232" mass="26273">MAAVPGGPPRGRPRAARVWLFDLDNTLHDASASVFGVLSPAMTDYMVRELGLPHAEADALRRRYWARYGATLLGLIRHHGVKPAHFLHHTHLLPGLEDRLRTHAHDVAALQRLRGRKYILTNAPRAYALRVLGALGLLALFDGVLTIEDMRVFGHWRPKPDVRMLRRICVRLGVPPAQCVLVEDTLEHQKGARRLGMGTVWMQRWAHRAGQRCSARPPYVDRRVRRLAALCR</sequence>
<dbReference type="Gene3D" id="1.10.150.450">
    <property type="match status" value="1"/>
</dbReference>
<comment type="pathway">
    <text evidence="2">Organic acid metabolism; glycolate biosynthesis; glycolate from 2-phosphoglycolate: step 1/1.</text>
</comment>
<evidence type="ECO:0000313" key="6">
    <source>
        <dbReference type="Proteomes" id="UP001293718"/>
    </source>
</evidence>
<comment type="catalytic activity">
    <reaction evidence="1">
        <text>2-phosphoglycolate + H2O = glycolate + phosphate</text>
        <dbReference type="Rhea" id="RHEA:14369"/>
        <dbReference type="ChEBI" id="CHEBI:15377"/>
        <dbReference type="ChEBI" id="CHEBI:29805"/>
        <dbReference type="ChEBI" id="CHEBI:43474"/>
        <dbReference type="ChEBI" id="CHEBI:58033"/>
        <dbReference type="EC" id="3.1.3.18"/>
    </reaction>
</comment>
<dbReference type="EC" id="3.1.3.18" evidence="4"/>
<dbReference type="Proteomes" id="UP001293718">
    <property type="component" value="Unassembled WGS sequence"/>
</dbReference>
<dbReference type="NCBIfam" id="TIGR01993">
    <property type="entry name" value="Pyr-5-nucltdase"/>
    <property type="match status" value="1"/>
</dbReference>
<evidence type="ECO:0000256" key="3">
    <source>
        <dbReference type="ARBA" id="ARBA00006171"/>
    </source>
</evidence>
<dbReference type="InterPro" id="IPR023214">
    <property type="entry name" value="HAD_sf"/>
</dbReference>
<comment type="similarity">
    <text evidence="3">Belongs to the HAD-like hydrolase superfamily. CbbY/CbbZ/Gph/YieH family.</text>
</comment>
<dbReference type="PANTHER" id="PTHR43434">
    <property type="entry name" value="PHOSPHOGLYCOLATE PHOSPHATASE"/>
    <property type="match status" value="1"/>
</dbReference>
<dbReference type="PANTHER" id="PTHR43434:SF1">
    <property type="entry name" value="PHOSPHOGLYCOLATE PHOSPHATASE"/>
    <property type="match status" value="1"/>
</dbReference>
<organism evidence="5 6">
    <name type="scientific">Azohydromonas lata</name>
    <dbReference type="NCBI Taxonomy" id="45677"/>
    <lineage>
        <taxon>Bacteria</taxon>
        <taxon>Pseudomonadati</taxon>
        <taxon>Pseudomonadota</taxon>
        <taxon>Betaproteobacteria</taxon>
        <taxon>Burkholderiales</taxon>
        <taxon>Sphaerotilaceae</taxon>
        <taxon>Azohydromonas</taxon>
    </lineage>
</organism>
<evidence type="ECO:0000256" key="4">
    <source>
        <dbReference type="ARBA" id="ARBA00013078"/>
    </source>
</evidence>
<evidence type="ECO:0000313" key="5">
    <source>
        <dbReference type="EMBL" id="MDZ5455537.1"/>
    </source>
</evidence>
<evidence type="ECO:0000256" key="2">
    <source>
        <dbReference type="ARBA" id="ARBA00004818"/>
    </source>
</evidence>
<dbReference type="EMBL" id="JAXOJX010000002">
    <property type="protein sequence ID" value="MDZ5455537.1"/>
    <property type="molecule type" value="Genomic_DNA"/>
</dbReference>
<protein>
    <recommendedName>
        <fullName evidence="4">phosphoglycolate phosphatase</fullName>
        <ecNumber evidence="4">3.1.3.18</ecNumber>
    </recommendedName>
</protein>
<accession>A0ABU5I8V5</accession>
<dbReference type="SUPFAM" id="SSF56784">
    <property type="entry name" value="HAD-like"/>
    <property type="match status" value="1"/>
</dbReference>
<dbReference type="InterPro" id="IPR036412">
    <property type="entry name" value="HAD-like_sf"/>
</dbReference>
<evidence type="ECO:0000256" key="1">
    <source>
        <dbReference type="ARBA" id="ARBA00000830"/>
    </source>
</evidence>
<keyword evidence="6" id="KW-1185">Reference proteome</keyword>
<dbReference type="Pfam" id="PF00702">
    <property type="entry name" value="Hydrolase"/>
    <property type="match status" value="1"/>
</dbReference>